<evidence type="ECO:0000256" key="1">
    <source>
        <dbReference type="ARBA" id="ARBA00010897"/>
    </source>
</evidence>
<dbReference type="PANTHER" id="PTHR43816:SF1">
    <property type="entry name" value="NICOTINAMIDE PHOSPHORIBOSYLTRANSFERASE"/>
    <property type="match status" value="1"/>
</dbReference>
<dbReference type="UniPathway" id="UPA00253"/>
<dbReference type="EMBL" id="MCGO01000013">
    <property type="protein sequence ID" value="ORY47722.1"/>
    <property type="molecule type" value="Genomic_DNA"/>
</dbReference>
<feature type="domain" description="Nicotinamide phosphoribosyltransferase N-terminal" evidence="10">
    <location>
        <begin position="12"/>
        <end position="115"/>
    </location>
</feature>
<dbReference type="GO" id="GO:0009435">
    <property type="term" value="P:NAD+ biosynthetic process"/>
    <property type="evidence" value="ECO:0007669"/>
    <property type="project" value="UniProtKB-UniPathway"/>
</dbReference>
<keyword evidence="4" id="KW-0808">Transferase</keyword>
<keyword evidence="3" id="KW-0328">Glycosyltransferase</keyword>
<sequence length="539" mass="60839">MDMSVSTLPKFILTDSYKTTHPFLYPDAKKMVAYSEFRSAYGKDTQDQRIVLYGVRYIVQNYLEKPWTQQDLDDAVIFFKTHKATLDGSHTEFPFPKDLFQKMIDENNGYFPVKIQALPEGSVLYPHTPVMQITAEGEYSRLVTYLETILTHIWYPSTVATLSRRCKDLIHKYFLDTVDEEFMGALQSRLHDFGFRGCTSVEQSVIGGCAHLLNFDGTDTMSAAYYAQFKLNNGKPVGSSIPATEHSIMTSFNTEREAMLKLIEKFGDGLAACVMDSYDYANALENVLPTVAAEKLEKGGFLVLRPDSGDPVTVVLDALKAADLVFGHVVNKKGYKVINGASVIQGDGIGYENISEILRKVKEEGYSAMNVAFGMGGGLLQKVNRDTMSMATKLSHITYADGKEREVMKMPKTDLKKVSLPGELVVVKDGLTGTTTVYPLESKTPKKDDMIIVYNGGKKVDWKWESFDQVRARLEREWKTSANHKTHDAISKELRSKIDNVRHKQENKNDQDRTNICLLSQKSEESTLKDRHQAWMVRR</sequence>
<feature type="domain" description="Nicotinate/nicotinamide phosphoribosyltransferase" evidence="9">
    <location>
        <begin position="189"/>
        <end position="419"/>
    </location>
</feature>
<dbReference type="SUPFAM" id="SSF51690">
    <property type="entry name" value="Nicotinate/Quinolinate PRTase C-terminal domain-like"/>
    <property type="match status" value="1"/>
</dbReference>
<dbReference type="InterPro" id="IPR013785">
    <property type="entry name" value="Aldolase_TIM"/>
</dbReference>
<comment type="pathway">
    <text evidence="5">Cofactor biosynthesis; NAD(+) biosynthesis; nicotinamide D-ribonucleotide from 5-phospho-alpha-D-ribose 1-diphosphate and nicotinamide: step 1/1.</text>
</comment>
<dbReference type="Pfam" id="PF18127">
    <property type="entry name" value="NAMPT_N"/>
    <property type="match status" value="1"/>
</dbReference>
<comment type="similarity">
    <text evidence="1">Belongs to the NAPRTase family.</text>
</comment>
<dbReference type="Pfam" id="PF04095">
    <property type="entry name" value="NAPRTase"/>
    <property type="match status" value="1"/>
</dbReference>
<name>A0A1Y2CL21_9FUNG</name>
<evidence type="ECO:0000259" key="10">
    <source>
        <dbReference type="Pfam" id="PF18127"/>
    </source>
</evidence>
<evidence type="ECO:0000256" key="7">
    <source>
        <dbReference type="ARBA" id="ARBA00035036"/>
    </source>
</evidence>
<dbReference type="InterPro" id="IPR036068">
    <property type="entry name" value="Nicotinate_pribotase-like_C"/>
</dbReference>
<evidence type="ECO:0000256" key="8">
    <source>
        <dbReference type="ARBA" id="ARBA00047835"/>
    </source>
</evidence>
<dbReference type="InterPro" id="IPR016471">
    <property type="entry name" value="Nicotinamide_PRibTrfase"/>
</dbReference>
<comment type="caution">
    <text evidence="11">The sequence shown here is derived from an EMBL/GenBank/DDBJ whole genome shotgun (WGS) entry which is preliminary data.</text>
</comment>
<keyword evidence="2" id="KW-0662">Pyridine nucleotide biosynthesis</keyword>
<proteinExistence type="inferred from homology"/>
<evidence type="ECO:0000256" key="6">
    <source>
        <dbReference type="ARBA" id="ARBA00035024"/>
    </source>
</evidence>
<evidence type="ECO:0000313" key="11">
    <source>
        <dbReference type="EMBL" id="ORY47722.1"/>
    </source>
</evidence>
<keyword evidence="12" id="KW-1185">Reference proteome</keyword>
<evidence type="ECO:0000256" key="5">
    <source>
        <dbReference type="ARBA" id="ARBA00035007"/>
    </source>
</evidence>
<dbReference type="EC" id="2.4.2.12" evidence="6"/>
<dbReference type="Proteomes" id="UP000193642">
    <property type="component" value="Unassembled WGS sequence"/>
</dbReference>
<accession>A0A1Y2CL21</accession>
<dbReference type="GO" id="GO:0047280">
    <property type="term" value="F:nicotinamide phosphoribosyltransferase activity"/>
    <property type="evidence" value="ECO:0007669"/>
    <property type="project" value="UniProtKB-EC"/>
</dbReference>
<dbReference type="InterPro" id="IPR041525">
    <property type="entry name" value="N/Namide_PRibTrfase"/>
</dbReference>
<dbReference type="STRING" id="329046.A0A1Y2CL21"/>
<protein>
    <recommendedName>
        <fullName evidence="7">Nicotinamide phosphoribosyltransferase</fullName>
        <ecNumber evidence="6">2.4.2.12</ecNumber>
    </recommendedName>
</protein>
<reference evidence="11 12" key="1">
    <citation type="submission" date="2016-07" db="EMBL/GenBank/DDBJ databases">
        <title>Pervasive Adenine N6-methylation of Active Genes in Fungi.</title>
        <authorList>
            <consortium name="DOE Joint Genome Institute"/>
            <person name="Mondo S.J."/>
            <person name="Dannebaum R.O."/>
            <person name="Kuo R.C."/>
            <person name="Labutti K."/>
            <person name="Haridas S."/>
            <person name="Kuo A."/>
            <person name="Salamov A."/>
            <person name="Ahrendt S.R."/>
            <person name="Lipzen A."/>
            <person name="Sullivan W."/>
            <person name="Andreopoulos W.B."/>
            <person name="Clum A."/>
            <person name="Lindquist E."/>
            <person name="Daum C."/>
            <person name="Ramamoorthy G.K."/>
            <person name="Gryganskyi A."/>
            <person name="Culley D."/>
            <person name="Magnuson J.K."/>
            <person name="James T.Y."/>
            <person name="O'Malley M.A."/>
            <person name="Stajich J.E."/>
            <person name="Spatafora J.W."/>
            <person name="Visel A."/>
            <person name="Grigoriev I.V."/>
        </authorList>
    </citation>
    <scope>NUCLEOTIDE SEQUENCE [LARGE SCALE GENOMIC DNA]</scope>
    <source>
        <strain evidence="11 12">JEL800</strain>
    </source>
</reference>
<evidence type="ECO:0000259" key="9">
    <source>
        <dbReference type="Pfam" id="PF04095"/>
    </source>
</evidence>
<evidence type="ECO:0000256" key="2">
    <source>
        <dbReference type="ARBA" id="ARBA00022642"/>
    </source>
</evidence>
<dbReference type="NCBIfam" id="NF006629">
    <property type="entry name" value="PRK09198.1"/>
    <property type="match status" value="1"/>
</dbReference>
<evidence type="ECO:0000256" key="4">
    <source>
        <dbReference type="ARBA" id="ARBA00022679"/>
    </source>
</evidence>
<dbReference type="PANTHER" id="PTHR43816">
    <property type="entry name" value="NICOTINAMIDE PHOSPHORIBOSYLTRANSFERASE"/>
    <property type="match status" value="1"/>
</dbReference>
<dbReference type="OrthoDB" id="193380at2759"/>
<organism evidence="11 12">
    <name type="scientific">Rhizoclosmatium globosum</name>
    <dbReference type="NCBI Taxonomy" id="329046"/>
    <lineage>
        <taxon>Eukaryota</taxon>
        <taxon>Fungi</taxon>
        <taxon>Fungi incertae sedis</taxon>
        <taxon>Chytridiomycota</taxon>
        <taxon>Chytridiomycota incertae sedis</taxon>
        <taxon>Chytridiomycetes</taxon>
        <taxon>Chytridiales</taxon>
        <taxon>Chytriomycetaceae</taxon>
        <taxon>Rhizoclosmatium</taxon>
    </lineage>
</organism>
<gene>
    <name evidence="11" type="ORF">BCR33DRAFT_757673</name>
</gene>
<evidence type="ECO:0000256" key="3">
    <source>
        <dbReference type="ARBA" id="ARBA00022676"/>
    </source>
</evidence>
<dbReference type="Gene3D" id="3.20.20.70">
    <property type="entry name" value="Aldolase class I"/>
    <property type="match status" value="1"/>
</dbReference>
<dbReference type="InterPro" id="IPR041529">
    <property type="entry name" value="DUF5598"/>
</dbReference>
<evidence type="ECO:0000313" key="12">
    <source>
        <dbReference type="Proteomes" id="UP000193642"/>
    </source>
</evidence>
<dbReference type="AlphaFoldDB" id="A0A1Y2CL21"/>
<comment type="catalytic activity">
    <reaction evidence="8">
        <text>beta-nicotinamide D-ribonucleotide + diphosphate = 5-phospho-alpha-D-ribose 1-diphosphate + nicotinamide + H(+)</text>
        <dbReference type="Rhea" id="RHEA:16149"/>
        <dbReference type="ChEBI" id="CHEBI:14649"/>
        <dbReference type="ChEBI" id="CHEBI:15378"/>
        <dbReference type="ChEBI" id="CHEBI:17154"/>
        <dbReference type="ChEBI" id="CHEBI:33019"/>
        <dbReference type="ChEBI" id="CHEBI:58017"/>
        <dbReference type="EC" id="2.4.2.12"/>
    </reaction>
    <physiologicalReaction direction="right-to-left" evidence="8">
        <dbReference type="Rhea" id="RHEA:16151"/>
    </physiologicalReaction>
</comment>